<sequence length="216" mass="25629">MEQNLNEFLEEGQQKVQIISSKNLKRDTFDDNLMGALYNKINENLLLIEYSKCWQPRRYDIIRIDTFEIVRELLEVDDPDGGRQLYQDCPLTVSLYENNILILKKHQIFRYCHENNTIYYIGLFNLPKECEISFDHDFLHVKFKDSIGIMDIARECLMIIKLQKFQKKELQNYPIETGGMGIAKIIRAIIMLAGKSSIYERLYFLKNDSYVCLKYQ</sequence>
<dbReference type="Proteomes" id="UP000039865">
    <property type="component" value="Unassembled WGS sequence"/>
</dbReference>
<dbReference type="AlphaFoldDB" id="A0A078B969"/>
<gene>
    <name evidence="1" type="primary">Contig2083.g2240</name>
    <name evidence="1" type="ORF">STYLEM_19928</name>
</gene>
<organism evidence="1 2">
    <name type="scientific">Stylonychia lemnae</name>
    <name type="common">Ciliate</name>
    <dbReference type="NCBI Taxonomy" id="5949"/>
    <lineage>
        <taxon>Eukaryota</taxon>
        <taxon>Sar</taxon>
        <taxon>Alveolata</taxon>
        <taxon>Ciliophora</taxon>
        <taxon>Intramacronucleata</taxon>
        <taxon>Spirotrichea</taxon>
        <taxon>Stichotrichia</taxon>
        <taxon>Sporadotrichida</taxon>
        <taxon>Oxytrichidae</taxon>
        <taxon>Stylonychinae</taxon>
        <taxon>Stylonychia</taxon>
    </lineage>
</organism>
<proteinExistence type="predicted"/>
<evidence type="ECO:0000313" key="2">
    <source>
        <dbReference type="Proteomes" id="UP000039865"/>
    </source>
</evidence>
<accession>A0A078B969</accession>
<reference evidence="1 2" key="1">
    <citation type="submission" date="2014-06" db="EMBL/GenBank/DDBJ databases">
        <authorList>
            <person name="Swart Estienne"/>
        </authorList>
    </citation>
    <scope>NUCLEOTIDE SEQUENCE [LARGE SCALE GENOMIC DNA]</scope>
    <source>
        <strain evidence="1 2">130c</strain>
    </source>
</reference>
<name>A0A078B969_STYLE</name>
<dbReference type="EMBL" id="CCKQ01018798">
    <property type="protein sequence ID" value="CDW90781.1"/>
    <property type="molecule type" value="Genomic_DNA"/>
</dbReference>
<protein>
    <submittedName>
        <fullName evidence="1">Uncharacterized protein</fullName>
    </submittedName>
</protein>
<evidence type="ECO:0000313" key="1">
    <source>
        <dbReference type="EMBL" id="CDW90781.1"/>
    </source>
</evidence>
<keyword evidence="2" id="KW-1185">Reference proteome</keyword>
<dbReference type="InParanoid" id="A0A078B969"/>